<dbReference type="Proteomes" id="UP000186141">
    <property type="component" value="Unassembled WGS sequence"/>
</dbReference>
<dbReference type="GO" id="GO:0036307">
    <property type="term" value="F:23S rRNA (adenine(2030)-N(6))-methyltransferase activity"/>
    <property type="evidence" value="ECO:0007669"/>
    <property type="project" value="UniProtKB-UniRule"/>
</dbReference>
<dbReference type="HAMAP" id="MF_00934">
    <property type="entry name" value="23SrRNA_methyltr_J"/>
    <property type="match status" value="1"/>
</dbReference>
<dbReference type="OrthoDB" id="9791274at2"/>
<sequence length="260" mass="28514">MLSYQHIYHAGNPADVQKHALLAWLLDYMTAKDKALTYMETHSGRGLYALDAPEAVKTGEAAAGIARMEAGFPPDHPYRRCLDAVRAVAGPSAYPGSPRIAAALLRPFDRIVLAELHPREHAALCEAMADVYADVRREDGLAMALSMCPPTPRRGVLVIDPSYEVKEDYDRLPGLIGAIARKWPVGVIVLWYPLLTGGAHRPMLERLVAAHPEALRHEVRFAPVRPGHRMVGSGMFVINPAWGMAEEAARISALFRDLGV</sequence>
<dbReference type="PANTHER" id="PTHR37426:SF1">
    <property type="entry name" value="RIBOSOMAL RNA LARGE SUBUNIT METHYLTRANSFERASE J"/>
    <property type="match status" value="1"/>
</dbReference>
<dbReference type="InterPro" id="IPR029063">
    <property type="entry name" value="SAM-dependent_MTases_sf"/>
</dbReference>
<dbReference type="EMBL" id="FTOT01000002">
    <property type="protein sequence ID" value="SIS77391.1"/>
    <property type="molecule type" value="Genomic_DNA"/>
</dbReference>
<comment type="function">
    <text evidence="1">Specifically methylates the adenine in position 2030 of 23S rRNA.</text>
</comment>
<proteinExistence type="inferred from homology"/>
<dbReference type="RefSeq" id="WP_076529391.1">
    <property type="nucleotide sequence ID" value="NZ_BMEH01000002.1"/>
</dbReference>
<evidence type="ECO:0000256" key="1">
    <source>
        <dbReference type="HAMAP-Rule" id="MF_00934"/>
    </source>
</evidence>
<keyword evidence="1" id="KW-0694">RNA-binding</keyword>
<dbReference type="STRING" id="1086013.SAMN05421774_102176"/>
<dbReference type="GO" id="GO:0070475">
    <property type="term" value="P:rRNA base methylation"/>
    <property type="evidence" value="ECO:0007669"/>
    <property type="project" value="UniProtKB-UniRule"/>
</dbReference>
<comment type="subunit">
    <text evidence="1">Monomer.</text>
</comment>
<dbReference type="GO" id="GO:0005829">
    <property type="term" value="C:cytosol"/>
    <property type="evidence" value="ECO:0007669"/>
    <property type="project" value="TreeGrafter"/>
</dbReference>
<evidence type="ECO:0000313" key="3">
    <source>
        <dbReference type="Proteomes" id="UP000186141"/>
    </source>
</evidence>
<name>A0A1N7LUK6_9RHOB</name>
<reference evidence="2 3" key="1">
    <citation type="submission" date="2017-01" db="EMBL/GenBank/DDBJ databases">
        <authorList>
            <person name="Mah S.A."/>
            <person name="Swanson W.J."/>
            <person name="Moy G.W."/>
            <person name="Vacquier V.D."/>
        </authorList>
    </citation>
    <scope>NUCLEOTIDE SEQUENCE [LARGE SCALE GENOMIC DNA]</scope>
    <source>
        <strain evidence="2 3">DSM 26375</strain>
    </source>
</reference>
<feature type="binding site" evidence="1">
    <location>
        <position position="160"/>
    </location>
    <ligand>
        <name>S-adenosyl-L-methionine</name>
        <dbReference type="ChEBI" id="CHEBI:59789"/>
    </ligand>
</feature>
<dbReference type="Pfam" id="PF04378">
    <property type="entry name" value="RsmJ"/>
    <property type="match status" value="1"/>
</dbReference>
<accession>A0A1N7LUK6</accession>
<keyword evidence="1" id="KW-0949">S-adenosyl-L-methionine</keyword>
<organism evidence="2 3">
    <name type="scientific">Gemmobacter megaterium</name>
    <dbReference type="NCBI Taxonomy" id="1086013"/>
    <lineage>
        <taxon>Bacteria</taxon>
        <taxon>Pseudomonadati</taxon>
        <taxon>Pseudomonadota</taxon>
        <taxon>Alphaproteobacteria</taxon>
        <taxon>Rhodobacterales</taxon>
        <taxon>Paracoccaceae</taxon>
        <taxon>Gemmobacter</taxon>
    </lineage>
</organism>
<feature type="active site" description="Proton acceptor" evidence="1">
    <location>
        <position position="160"/>
    </location>
</feature>
<dbReference type="SUPFAM" id="SSF53335">
    <property type="entry name" value="S-adenosyl-L-methionine-dependent methyltransferases"/>
    <property type="match status" value="1"/>
</dbReference>
<dbReference type="AlphaFoldDB" id="A0A1N7LUK6"/>
<dbReference type="PANTHER" id="PTHR37426">
    <property type="entry name" value="RIBOSOMAL RNA LARGE SUBUNIT METHYLTRANSFERASE J"/>
    <property type="match status" value="1"/>
</dbReference>
<protein>
    <recommendedName>
        <fullName evidence="1">Ribosomal RNA large subunit methyltransferase J</fullName>
        <ecNumber evidence="1">2.1.1.266</ecNumber>
    </recommendedName>
    <alternativeName>
        <fullName evidence="1">23S rRNA (adenine(2030)-N6)-methyltransferase</fullName>
    </alternativeName>
    <alternativeName>
        <fullName evidence="1">23S rRNA m6A2030 methyltransferase</fullName>
    </alternativeName>
</protein>
<feature type="binding site" evidence="1">
    <location>
        <position position="115"/>
    </location>
    <ligand>
        <name>S-adenosyl-L-methionine</name>
        <dbReference type="ChEBI" id="CHEBI:59789"/>
    </ligand>
</feature>
<dbReference type="EC" id="2.1.1.266" evidence="1"/>
<feature type="binding site" evidence="1">
    <location>
        <position position="19"/>
    </location>
    <ligand>
        <name>S-adenosyl-L-methionine</name>
        <dbReference type="ChEBI" id="CHEBI:59789"/>
    </ligand>
</feature>
<comment type="catalytic activity">
    <reaction evidence="1">
        <text>adenosine(2030) in 23S rRNA + S-adenosyl-L-methionine = N(6)-methyladenosine(2030) in 23S rRNA + S-adenosyl-L-homocysteine + H(+)</text>
        <dbReference type="Rhea" id="RHEA:43736"/>
        <dbReference type="Rhea" id="RHEA-COMP:10668"/>
        <dbReference type="Rhea" id="RHEA-COMP:10669"/>
        <dbReference type="ChEBI" id="CHEBI:15378"/>
        <dbReference type="ChEBI" id="CHEBI:57856"/>
        <dbReference type="ChEBI" id="CHEBI:59789"/>
        <dbReference type="ChEBI" id="CHEBI:74411"/>
        <dbReference type="ChEBI" id="CHEBI:74449"/>
        <dbReference type="EC" id="2.1.1.266"/>
    </reaction>
</comment>
<feature type="site" description="Interaction with substrate rRNA" evidence="1">
    <location>
        <position position="4"/>
    </location>
</feature>
<comment type="similarity">
    <text evidence="1">Belongs to the RlmJ family.</text>
</comment>
<keyword evidence="1" id="KW-0698">rRNA processing</keyword>
<evidence type="ECO:0000313" key="2">
    <source>
        <dbReference type="EMBL" id="SIS77391.1"/>
    </source>
</evidence>
<gene>
    <name evidence="1" type="primary">rlmJ</name>
    <name evidence="2" type="ORF">SAMN05421774_102176</name>
</gene>
<dbReference type="InterPro" id="IPR007473">
    <property type="entry name" value="RlmJ"/>
</dbReference>
<feature type="binding site" evidence="1">
    <location>
        <begin position="139"/>
        <end position="140"/>
    </location>
    <ligand>
        <name>S-adenosyl-L-methionine</name>
        <dbReference type="ChEBI" id="CHEBI:59789"/>
    </ligand>
</feature>
<keyword evidence="3" id="KW-1185">Reference proteome</keyword>
<dbReference type="Gene3D" id="3.40.50.150">
    <property type="entry name" value="Vaccinia Virus protein VP39"/>
    <property type="match status" value="1"/>
</dbReference>
<dbReference type="GO" id="GO:0003723">
    <property type="term" value="F:RNA binding"/>
    <property type="evidence" value="ECO:0007669"/>
    <property type="project" value="UniProtKB-UniRule"/>
</dbReference>
<keyword evidence="1 2" id="KW-0808">Transferase</keyword>
<feature type="binding site" evidence="1">
    <location>
        <position position="97"/>
    </location>
    <ligand>
        <name>S-adenosyl-L-methionine</name>
        <dbReference type="ChEBI" id="CHEBI:59789"/>
    </ligand>
</feature>
<keyword evidence="1 2" id="KW-0489">Methyltransferase</keyword>
<feature type="binding site" evidence="1">
    <location>
        <position position="42"/>
    </location>
    <ligand>
        <name>S-adenosyl-L-methionine</name>
        <dbReference type="ChEBI" id="CHEBI:59789"/>
    </ligand>
</feature>